<evidence type="ECO:0008006" key="3">
    <source>
        <dbReference type="Google" id="ProtNLM"/>
    </source>
</evidence>
<name>A0ABN1H528_9ACTN</name>
<accession>A0ABN1H528</accession>
<dbReference type="EMBL" id="BAAACA010000066">
    <property type="protein sequence ID" value="GAA0629134.1"/>
    <property type="molecule type" value="Genomic_DNA"/>
</dbReference>
<comment type="caution">
    <text evidence="1">The sequence shown here is derived from an EMBL/GenBank/DDBJ whole genome shotgun (WGS) entry which is preliminary data.</text>
</comment>
<organism evidence="1 2">
    <name type="scientific">Streptomyces crystallinus</name>
    <dbReference type="NCBI Taxonomy" id="68191"/>
    <lineage>
        <taxon>Bacteria</taxon>
        <taxon>Bacillati</taxon>
        <taxon>Actinomycetota</taxon>
        <taxon>Actinomycetes</taxon>
        <taxon>Kitasatosporales</taxon>
        <taxon>Streptomycetaceae</taxon>
        <taxon>Streptomyces</taxon>
    </lineage>
</organism>
<proteinExistence type="predicted"/>
<evidence type="ECO:0000313" key="1">
    <source>
        <dbReference type="EMBL" id="GAA0629134.1"/>
    </source>
</evidence>
<protein>
    <recommendedName>
        <fullName evidence="3">Aminoglycoside phosphotransferase domain-containing protein</fullName>
    </recommendedName>
</protein>
<reference evidence="1 2" key="1">
    <citation type="journal article" date="2019" name="Int. J. Syst. Evol. Microbiol.">
        <title>The Global Catalogue of Microorganisms (GCM) 10K type strain sequencing project: providing services to taxonomists for standard genome sequencing and annotation.</title>
        <authorList>
            <consortium name="The Broad Institute Genomics Platform"/>
            <consortium name="The Broad Institute Genome Sequencing Center for Infectious Disease"/>
            <person name="Wu L."/>
            <person name="Ma J."/>
        </authorList>
    </citation>
    <scope>NUCLEOTIDE SEQUENCE [LARGE SCALE GENOMIC DNA]</scope>
    <source>
        <strain evidence="1 2">JCM 5067</strain>
    </source>
</reference>
<keyword evidence="2" id="KW-1185">Reference proteome</keyword>
<sequence>MRIFEFGADGRLGTFWRMTLRSMDLRKEPVEAVLDRVGRMLGVRLDRETVVRKRRSVGAHTDRETWVRIERRGMDRIGVQGGDGTASAEALRGIAKPAWCAGVAWRDEAEPMMWRADETGLLPGAPVGSAVVAKDPGLSEEWWASLNVSLEALAAQRTNRIATPDTETLTQELIMTTIHIVFPGIDTAVSDWRPAHADLNWANVTAPVFCVFDWEDWGMAPRGLDAANLWGASLAVPALADRVRTERRKDLASREGKLMTLFVAAKILGPYADPDDPRLAFARKTAEQMVQELQAG</sequence>
<evidence type="ECO:0000313" key="2">
    <source>
        <dbReference type="Proteomes" id="UP001500668"/>
    </source>
</evidence>
<dbReference type="Proteomes" id="UP001500668">
    <property type="component" value="Unassembled WGS sequence"/>
</dbReference>
<gene>
    <name evidence="1" type="ORF">GCM10010394_70630</name>
</gene>